<evidence type="ECO:0000313" key="11">
    <source>
        <dbReference type="Proteomes" id="UP000467522"/>
    </source>
</evidence>
<organism evidence="10 11">
    <name type="scientific">Burkholderia lata (strain ATCC 17760 / DSM 23089 / LMG 22485 / NCIMB 9086 / R18194 / 383)</name>
    <dbReference type="NCBI Taxonomy" id="482957"/>
    <lineage>
        <taxon>Bacteria</taxon>
        <taxon>Pseudomonadati</taxon>
        <taxon>Pseudomonadota</taxon>
        <taxon>Betaproteobacteria</taxon>
        <taxon>Burkholderiales</taxon>
        <taxon>Burkholderiaceae</taxon>
        <taxon>Burkholderia</taxon>
        <taxon>Burkholderia cepacia complex</taxon>
    </lineage>
</organism>
<dbReference type="InterPro" id="IPR001347">
    <property type="entry name" value="SIS_dom"/>
</dbReference>
<dbReference type="InterPro" id="IPR046342">
    <property type="entry name" value="CBS_dom_sf"/>
</dbReference>
<evidence type="ECO:0000313" key="10">
    <source>
        <dbReference type="EMBL" id="KAF1037101.1"/>
    </source>
</evidence>
<evidence type="ECO:0000259" key="9">
    <source>
        <dbReference type="PROSITE" id="PS51464"/>
    </source>
</evidence>
<dbReference type="PROSITE" id="PS51371">
    <property type="entry name" value="CBS"/>
    <property type="match status" value="2"/>
</dbReference>
<dbReference type="Gene3D" id="3.10.580.10">
    <property type="entry name" value="CBS-domain"/>
    <property type="match status" value="1"/>
</dbReference>
<keyword evidence="5" id="KW-0479">Metal-binding</keyword>
<dbReference type="Pfam" id="PF01380">
    <property type="entry name" value="SIS"/>
    <property type="match status" value="1"/>
</dbReference>
<protein>
    <submittedName>
        <fullName evidence="10">Arabinose 5-phosphate isomerase KdsD</fullName>
    </submittedName>
</protein>
<feature type="domain" description="SIS" evidence="9">
    <location>
        <begin position="39"/>
        <end position="182"/>
    </location>
</feature>
<dbReference type="PROSITE" id="PS51464">
    <property type="entry name" value="SIS"/>
    <property type="match status" value="1"/>
</dbReference>
<sequence length="327" mass="34240">MIAKINDDRALALARDVLDIEADAVRALRDQLDGGFVQAVALLLGCRGRVVVSGIGKSGHIARKIAATLASTGTPAFFVHPAEASHGDLGMVTSDDVFIGISYSGESEELVAILPLVKRIGAKLIAITGRAESSLGTLADVNLNAAVSKEACPMNLAPTASTTAALALGDALAVAVLDARGFGSEDFARSHPGGALGRRLLTYVRDVMRSGDDVPSVGLDATLSDALFQITAKRLGMTAVVDADGKVAGIFTDGDLRRVLARDGDFRTLPITDVMTRGPRTVAPDHLAVEAVELMERHRINQMLVVDADGVLIGALNMHDLFSKKVI</sequence>
<reference evidence="11" key="1">
    <citation type="journal article" date="2020" name="MBio">
        <title>Horizontal gene transfer to a defensive symbiont with a reduced genome amongst a multipartite beetle microbiome.</title>
        <authorList>
            <person name="Waterworth S.C."/>
            <person name="Florez L.V."/>
            <person name="Rees E.R."/>
            <person name="Hertweck C."/>
            <person name="Kaltenpoth M."/>
            <person name="Kwan J.C."/>
        </authorList>
    </citation>
    <scope>NUCLEOTIDE SEQUENCE [LARGE SCALE GENOMIC DNA]</scope>
</reference>
<feature type="site" description="Catalytically relevant" evidence="6">
    <location>
        <position position="191"/>
    </location>
</feature>
<dbReference type="NCBIfam" id="TIGR00393">
    <property type="entry name" value="kpsF"/>
    <property type="match status" value="1"/>
</dbReference>
<comment type="caution">
    <text evidence="10">The sequence shown here is derived from an EMBL/GenBank/DDBJ whole genome shotgun (WGS) entry which is preliminary data.</text>
</comment>
<dbReference type="PANTHER" id="PTHR42745">
    <property type="match status" value="1"/>
</dbReference>
<keyword evidence="10" id="KW-0413">Isomerase</keyword>
<dbReference type="Gene3D" id="3.40.50.10490">
    <property type="entry name" value="Glucose-6-phosphate isomerase like protein, domain 1"/>
    <property type="match status" value="1"/>
</dbReference>
<evidence type="ECO:0000256" key="3">
    <source>
        <dbReference type="ARBA" id="ARBA00023122"/>
    </source>
</evidence>
<dbReference type="CDD" id="cd04604">
    <property type="entry name" value="CBS_pair_SIS_assoc"/>
    <property type="match status" value="1"/>
</dbReference>
<dbReference type="GO" id="GO:0016853">
    <property type="term" value="F:isomerase activity"/>
    <property type="evidence" value="ECO:0007669"/>
    <property type="project" value="UniProtKB-KW"/>
</dbReference>
<name>A0A833PRJ0_BURL3</name>
<evidence type="ECO:0000256" key="4">
    <source>
        <dbReference type="PIRNR" id="PIRNR004692"/>
    </source>
</evidence>
<evidence type="ECO:0000256" key="5">
    <source>
        <dbReference type="PIRSR" id="PIRSR004692-2"/>
    </source>
</evidence>
<dbReference type="InterPro" id="IPR000644">
    <property type="entry name" value="CBS_dom"/>
</dbReference>
<evidence type="ECO:0000256" key="7">
    <source>
        <dbReference type="PROSITE-ProRule" id="PRU00703"/>
    </source>
</evidence>
<feature type="binding site" evidence="5">
    <location>
        <position position="80"/>
    </location>
    <ligand>
        <name>Zn(2+)</name>
        <dbReference type="ChEBI" id="CHEBI:29105"/>
    </ligand>
</feature>
<dbReference type="EMBL" id="WNDV01000010">
    <property type="protein sequence ID" value="KAF1037101.1"/>
    <property type="molecule type" value="Genomic_DNA"/>
</dbReference>
<keyword evidence="3 7" id="KW-0129">CBS domain</keyword>
<dbReference type="PANTHER" id="PTHR42745:SF1">
    <property type="entry name" value="ARABINOSE 5-PHOSPHATE ISOMERASE KDSD"/>
    <property type="match status" value="1"/>
</dbReference>
<dbReference type="InterPro" id="IPR050986">
    <property type="entry name" value="GutQ/KpsF_isomerases"/>
</dbReference>
<dbReference type="GeneID" id="45095997"/>
<dbReference type="PIRSF" id="PIRSF004692">
    <property type="entry name" value="KdsD_KpsF"/>
    <property type="match status" value="1"/>
</dbReference>
<keyword evidence="2" id="KW-0677">Repeat</keyword>
<dbReference type="Proteomes" id="UP000467522">
    <property type="component" value="Unassembled WGS sequence"/>
</dbReference>
<gene>
    <name evidence="10" type="primary">kdsD_2</name>
    <name evidence="10" type="ORF">GAK33_03586</name>
</gene>
<dbReference type="RefSeq" id="WP_011353220.1">
    <property type="nucleotide sequence ID" value="NC_007510.1"/>
</dbReference>
<feature type="site" description="Catalytically relevant" evidence="6">
    <location>
        <position position="150"/>
    </location>
</feature>
<keyword evidence="5" id="KW-0862">Zinc</keyword>
<evidence type="ECO:0000256" key="1">
    <source>
        <dbReference type="ARBA" id="ARBA00008165"/>
    </source>
</evidence>
<feature type="domain" description="CBS" evidence="8">
    <location>
        <begin position="275"/>
        <end position="327"/>
    </location>
</feature>
<feature type="site" description="Catalytically relevant" evidence="6">
    <location>
        <position position="109"/>
    </location>
</feature>
<proteinExistence type="inferred from homology"/>
<dbReference type="InterPro" id="IPR004800">
    <property type="entry name" value="KdsD/KpsF-type"/>
</dbReference>
<feature type="site" description="Catalytically relevant" evidence="6">
    <location>
        <position position="57"/>
    </location>
</feature>
<accession>A0A833PRJ0</accession>
<comment type="similarity">
    <text evidence="1 4">Belongs to the SIS family. GutQ/KpsF subfamily.</text>
</comment>
<dbReference type="Pfam" id="PF00571">
    <property type="entry name" value="CBS"/>
    <property type="match status" value="2"/>
</dbReference>
<dbReference type="SMART" id="SM00116">
    <property type="entry name" value="CBS"/>
    <property type="match status" value="2"/>
</dbReference>
<dbReference type="SUPFAM" id="SSF53697">
    <property type="entry name" value="SIS domain"/>
    <property type="match status" value="1"/>
</dbReference>
<dbReference type="InterPro" id="IPR035474">
    <property type="entry name" value="SIS_Kpsf"/>
</dbReference>
<evidence type="ECO:0000256" key="2">
    <source>
        <dbReference type="ARBA" id="ARBA00022737"/>
    </source>
</evidence>
<dbReference type="InterPro" id="IPR046348">
    <property type="entry name" value="SIS_dom_sf"/>
</dbReference>
<dbReference type="HOGENOM" id="CLU_040681_13_1_4"/>
<evidence type="ECO:0000259" key="8">
    <source>
        <dbReference type="PROSITE" id="PS51371"/>
    </source>
</evidence>
<dbReference type="CDD" id="cd05014">
    <property type="entry name" value="SIS_Kpsf"/>
    <property type="match status" value="1"/>
</dbReference>
<evidence type="ECO:0000256" key="6">
    <source>
        <dbReference type="PIRSR" id="PIRSR004692-3"/>
    </source>
</evidence>
<feature type="domain" description="CBS" evidence="8">
    <location>
        <begin position="208"/>
        <end position="266"/>
    </location>
</feature>